<dbReference type="CDD" id="cd00342">
    <property type="entry name" value="gram_neg_porins"/>
    <property type="match status" value="1"/>
</dbReference>
<dbReference type="InterPro" id="IPR023614">
    <property type="entry name" value="Porin_dom_sf"/>
</dbReference>
<comment type="subcellular location">
    <subcellularLocation>
        <location evidence="1">Cell outer membrane</location>
        <topology evidence="1">Multi-pass membrane protein</topology>
    </subcellularLocation>
</comment>
<gene>
    <name evidence="6" type="ORF">AKJ17_16485</name>
</gene>
<dbReference type="PRINTS" id="PR00182">
    <property type="entry name" value="ECOLNEIPORIN"/>
</dbReference>
<feature type="domain" description="Porin" evidence="5">
    <location>
        <begin position="12"/>
        <end position="316"/>
    </location>
</feature>
<dbReference type="GO" id="GO:0015288">
    <property type="term" value="F:porin activity"/>
    <property type="evidence" value="ECO:0007669"/>
    <property type="project" value="InterPro"/>
</dbReference>
<dbReference type="GO" id="GO:0009279">
    <property type="term" value="C:cell outer membrane"/>
    <property type="evidence" value="ECO:0007669"/>
    <property type="project" value="UniProtKB-SubCell"/>
</dbReference>
<evidence type="ECO:0000256" key="3">
    <source>
        <dbReference type="ARBA" id="ARBA00023136"/>
    </source>
</evidence>
<organism evidence="6 7">
    <name type="scientific">Vibrio nereis</name>
    <dbReference type="NCBI Taxonomy" id="693"/>
    <lineage>
        <taxon>Bacteria</taxon>
        <taxon>Pseudomonadati</taxon>
        <taxon>Pseudomonadota</taxon>
        <taxon>Gammaproteobacteria</taxon>
        <taxon>Vibrionales</taxon>
        <taxon>Vibrionaceae</taxon>
        <taxon>Vibrio</taxon>
    </lineage>
</organism>
<dbReference type="Proteomes" id="UP000037515">
    <property type="component" value="Unassembled WGS sequence"/>
</dbReference>
<sequence>MDKMFKRTLVGAAIATVAAAGSANAAVQLAGENFEIYGTAALYNMTSMPEPSGAETTNTVGVESKIGFKGKHVFEDFGPNLIWQIESGWASHEGQAGGSHDKGILGGRDTFIGLDFDDVGSIKIGRQLVAAYNYVDWPHSNPGLGNVFDWNNDLGQGFQDRADNVIRFDSATWNGFNFQASLSGMEDSTSDVVTSVAASYSQDMFSVHAGLYDRSEAADKSFKEHSYGIFGGSLYLDKLTLTAAYKMMEHDGKDQNALSATAQYMFTDKFLMKVGYAATDEVDGTTNTDDQALTGRLGYLLPSTYLYLDVRNYDMNGSTEDKDSTNLLLGAEYYF</sequence>
<dbReference type="InterPro" id="IPR033900">
    <property type="entry name" value="Gram_neg_porin_domain"/>
</dbReference>
<dbReference type="STRING" id="693.AKJ17_16485"/>
<dbReference type="PANTHER" id="PTHR34501:SF2">
    <property type="entry name" value="OUTER MEMBRANE PORIN F-RELATED"/>
    <property type="match status" value="1"/>
</dbReference>
<evidence type="ECO:0000256" key="1">
    <source>
        <dbReference type="ARBA" id="ARBA00004571"/>
    </source>
</evidence>
<name>A0A0M0HJF9_VIBNE</name>
<protein>
    <recommendedName>
        <fullName evidence="5">Porin domain-containing protein</fullName>
    </recommendedName>
</protein>
<dbReference type="PANTHER" id="PTHR34501">
    <property type="entry name" value="PROTEIN YDDL-RELATED"/>
    <property type="match status" value="1"/>
</dbReference>
<accession>A0A0M0HJF9</accession>
<keyword evidence="7" id="KW-1185">Reference proteome</keyword>
<evidence type="ECO:0000259" key="5">
    <source>
        <dbReference type="Pfam" id="PF13609"/>
    </source>
</evidence>
<dbReference type="GO" id="GO:0034220">
    <property type="term" value="P:monoatomic ion transmembrane transport"/>
    <property type="evidence" value="ECO:0007669"/>
    <property type="project" value="InterPro"/>
</dbReference>
<dbReference type="InterPro" id="IPR001702">
    <property type="entry name" value="Porin_Gram-ve"/>
</dbReference>
<dbReference type="EMBL" id="LHPJ01000019">
    <property type="protein sequence ID" value="KOO02195.1"/>
    <property type="molecule type" value="Genomic_DNA"/>
</dbReference>
<dbReference type="RefSeq" id="WP_053396915.1">
    <property type="nucleotide sequence ID" value="NZ_CANLZT010000020.1"/>
</dbReference>
<dbReference type="AlphaFoldDB" id="A0A0M0HJF9"/>
<dbReference type="PATRIC" id="fig|693.5.peg.3356"/>
<comment type="caution">
    <text evidence="6">The sequence shown here is derived from an EMBL/GenBank/DDBJ whole genome shotgun (WGS) entry which is preliminary data.</text>
</comment>
<evidence type="ECO:0000313" key="7">
    <source>
        <dbReference type="Proteomes" id="UP000037515"/>
    </source>
</evidence>
<evidence type="ECO:0000313" key="6">
    <source>
        <dbReference type="EMBL" id="KOO02195.1"/>
    </source>
</evidence>
<dbReference type="InterPro" id="IPR050298">
    <property type="entry name" value="Gram-neg_bact_OMP"/>
</dbReference>
<dbReference type="OrthoDB" id="8173690at2"/>
<keyword evidence="3" id="KW-0472">Membrane</keyword>
<feature type="chain" id="PRO_5005600009" description="Porin domain-containing protein" evidence="4">
    <location>
        <begin position="26"/>
        <end position="335"/>
    </location>
</feature>
<dbReference type="Pfam" id="PF13609">
    <property type="entry name" value="Porin_4"/>
    <property type="match status" value="1"/>
</dbReference>
<evidence type="ECO:0000256" key="4">
    <source>
        <dbReference type="SAM" id="SignalP"/>
    </source>
</evidence>
<evidence type="ECO:0000256" key="2">
    <source>
        <dbReference type="ARBA" id="ARBA00022729"/>
    </source>
</evidence>
<dbReference type="SUPFAM" id="SSF56935">
    <property type="entry name" value="Porins"/>
    <property type="match status" value="1"/>
</dbReference>
<keyword evidence="2 4" id="KW-0732">Signal</keyword>
<proteinExistence type="predicted"/>
<feature type="signal peptide" evidence="4">
    <location>
        <begin position="1"/>
        <end position="25"/>
    </location>
</feature>
<reference evidence="7" key="1">
    <citation type="submission" date="2015-08" db="EMBL/GenBank/DDBJ databases">
        <title>Vibrio galatheae sp. nov., a novel member of the Vibrionaceae family isolated from the Solomon Islands.</title>
        <authorList>
            <person name="Giubergia S."/>
            <person name="Machado H."/>
            <person name="Mateiu R.V."/>
            <person name="Gram L."/>
        </authorList>
    </citation>
    <scope>NUCLEOTIDE SEQUENCE [LARGE SCALE GENOMIC DNA]</scope>
    <source>
        <strain evidence="7">DSM 19584</strain>
    </source>
</reference>
<dbReference type="Gene3D" id="2.40.160.10">
    <property type="entry name" value="Porin"/>
    <property type="match status" value="1"/>
</dbReference>